<dbReference type="Proteomes" id="UP000027195">
    <property type="component" value="Unassembled WGS sequence"/>
</dbReference>
<dbReference type="GO" id="GO:0008270">
    <property type="term" value="F:zinc ion binding"/>
    <property type="evidence" value="ECO:0007669"/>
    <property type="project" value="InterPro"/>
</dbReference>
<reference evidence="9" key="1">
    <citation type="journal article" date="2014" name="Proc. Natl. Acad. Sci. U.S.A.">
        <title>Extensive sampling of basidiomycete genomes demonstrates inadequacy of the white-rot/brown-rot paradigm for wood decay fungi.</title>
        <authorList>
            <person name="Riley R."/>
            <person name="Salamov A.A."/>
            <person name="Brown D.W."/>
            <person name="Nagy L.G."/>
            <person name="Floudas D."/>
            <person name="Held B.W."/>
            <person name="Levasseur A."/>
            <person name="Lombard V."/>
            <person name="Morin E."/>
            <person name="Otillar R."/>
            <person name="Lindquist E.A."/>
            <person name="Sun H."/>
            <person name="LaButti K.M."/>
            <person name="Schmutz J."/>
            <person name="Jabbour D."/>
            <person name="Luo H."/>
            <person name="Baker S.E."/>
            <person name="Pisabarro A.G."/>
            <person name="Walton J.D."/>
            <person name="Blanchette R.A."/>
            <person name="Henrissat B."/>
            <person name="Martin F."/>
            <person name="Cullen D."/>
            <person name="Hibbett D.S."/>
            <person name="Grigoriev I.V."/>
        </authorList>
    </citation>
    <scope>NUCLEOTIDE SEQUENCE [LARGE SCALE GENOMIC DNA]</scope>
    <source>
        <strain evidence="9">FD-172 SS1</strain>
    </source>
</reference>
<dbReference type="OrthoDB" id="2123952at2759"/>
<gene>
    <name evidence="8" type="ORF">BOTBODRAFT_30164</name>
</gene>
<evidence type="ECO:0000259" key="7">
    <source>
        <dbReference type="PROSITE" id="PS50048"/>
    </source>
</evidence>
<dbReference type="InParanoid" id="A0A067MZQ6"/>
<dbReference type="EMBL" id="KL198024">
    <property type="protein sequence ID" value="KDQ17342.1"/>
    <property type="molecule type" value="Genomic_DNA"/>
</dbReference>
<evidence type="ECO:0000256" key="2">
    <source>
        <dbReference type="ARBA" id="ARBA00022723"/>
    </source>
</evidence>
<dbReference type="HOGENOM" id="CLU_010791_0_0_1"/>
<keyword evidence="5" id="KW-0539">Nucleus</keyword>
<dbReference type="SUPFAM" id="SSF57701">
    <property type="entry name" value="Zn2/Cys6 DNA-binding domain"/>
    <property type="match status" value="1"/>
</dbReference>
<dbReference type="PANTHER" id="PTHR47338">
    <property type="entry name" value="ZN(II)2CYS6 TRANSCRIPTION FACTOR (EUROFUNG)-RELATED"/>
    <property type="match status" value="1"/>
</dbReference>
<proteinExistence type="predicted"/>
<keyword evidence="2" id="KW-0479">Metal-binding</keyword>
<dbReference type="PANTHER" id="PTHR47338:SF5">
    <property type="entry name" value="ZN(II)2CYS6 TRANSCRIPTION FACTOR (EUROFUNG)"/>
    <property type="match status" value="1"/>
</dbReference>
<organism evidence="8 9">
    <name type="scientific">Botryobasidium botryosum (strain FD-172 SS1)</name>
    <dbReference type="NCBI Taxonomy" id="930990"/>
    <lineage>
        <taxon>Eukaryota</taxon>
        <taxon>Fungi</taxon>
        <taxon>Dikarya</taxon>
        <taxon>Basidiomycota</taxon>
        <taxon>Agaricomycotina</taxon>
        <taxon>Agaricomycetes</taxon>
        <taxon>Cantharellales</taxon>
        <taxon>Botryobasidiaceae</taxon>
        <taxon>Botryobasidium</taxon>
    </lineage>
</organism>
<name>A0A067MZQ6_BOTB1</name>
<dbReference type="CDD" id="cd00067">
    <property type="entry name" value="GAL4"/>
    <property type="match status" value="1"/>
</dbReference>
<protein>
    <recommendedName>
        <fullName evidence="7">Zn(2)-C6 fungal-type domain-containing protein</fullName>
    </recommendedName>
</protein>
<evidence type="ECO:0000256" key="3">
    <source>
        <dbReference type="ARBA" id="ARBA00023015"/>
    </source>
</evidence>
<keyword evidence="4" id="KW-0804">Transcription</keyword>
<accession>A0A067MZQ6</accession>
<dbReference type="InterPro" id="IPR050815">
    <property type="entry name" value="TF_fung"/>
</dbReference>
<evidence type="ECO:0000313" key="9">
    <source>
        <dbReference type="Proteomes" id="UP000027195"/>
    </source>
</evidence>
<evidence type="ECO:0000256" key="5">
    <source>
        <dbReference type="ARBA" id="ARBA00023242"/>
    </source>
</evidence>
<dbReference type="InterPro" id="IPR036864">
    <property type="entry name" value="Zn2-C6_fun-type_DNA-bd_sf"/>
</dbReference>
<feature type="region of interest" description="Disordered" evidence="6">
    <location>
        <begin position="41"/>
        <end position="93"/>
    </location>
</feature>
<evidence type="ECO:0000313" key="8">
    <source>
        <dbReference type="EMBL" id="KDQ17342.1"/>
    </source>
</evidence>
<keyword evidence="9" id="KW-1185">Reference proteome</keyword>
<keyword evidence="3" id="KW-0805">Transcription regulation</keyword>
<dbReference type="GO" id="GO:0000981">
    <property type="term" value="F:DNA-binding transcription factor activity, RNA polymerase II-specific"/>
    <property type="evidence" value="ECO:0007669"/>
    <property type="project" value="InterPro"/>
</dbReference>
<dbReference type="AlphaFoldDB" id="A0A067MZQ6"/>
<sequence>MACTECRWRKLRCDGSKPECNHCARRNRKNPGRSLCQYDAVVHRRGPDRKPGSRPRNPKAKRRAVNNEQSQSQDLALMSPASPTARSHYHSSETATIAPEPSLDFCRKSWWDNLLVMYDPDRATASNKISADITYLFSGSNHWFSFVNVPIFLSTFRDPTERVRMQPSVVLSGLALSVLLQSSEAGRGERGRKLALDLCDVARSALQASVNARWFDAGLAQAAWTLALFETCAHPEFSLSRSLSALVTLDSIIRAFRLTCIDVNDVTATVFLPHSVPSIPRSRQATTPLHRGSLPLITSSSVEHHPSARASSIPAHTLSPELGLSGSMVRVPETSILPPSAAPSTHTPPLASTPLAVSPALLYPAPGISSASAMSHLVSTDLPCIRFSNVDSPSSTHSEIPDALLSSTTGATCTTLSDSFTSEDAPRTCSCLAVMSETTDIAPTSPTSPGWDKSWSLAEIQKEEARRMCWSALKLAAGHIPFHPGAAELISELSFATPDKFGLFFPGEALFKTGRYPVSTLHSPKESIWAIASRCMLLFQSCDMHSRTSAQANDTTKAMFAFDAWAEVKSLEEAIQEHTCLHGPGYQFLSKQYLFFTRMVISEHYGVYIPKTTGGFDAVLDRARAEEWLDYHRAHGMTLENFFTSPAQAKPYFHWWMIHILTVCLSLWSRDHTFIAAIEVGKMYLAAAEYLGQLWPCAEQASRTKPLREKLILACIRSGVAPPPSTARSD</sequence>
<evidence type="ECO:0000256" key="1">
    <source>
        <dbReference type="ARBA" id="ARBA00004123"/>
    </source>
</evidence>
<evidence type="ECO:0000256" key="4">
    <source>
        <dbReference type="ARBA" id="ARBA00023163"/>
    </source>
</evidence>
<comment type="subcellular location">
    <subcellularLocation>
        <location evidence="1">Nucleus</location>
    </subcellularLocation>
</comment>
<dbReference type="InterPro" id="IPR001138">
    <property type="entry name" value="Zn2Cys6_DnaBD"/>
</dbReference>
<evidence type="ECO:0000256" key="6">
    <source>
        <dbReference type="SAM" id="MobiDB-lite"/>
    </source>
</evidence>
<feature type="compositionally biased region" description="Basic residues" evidence="6">
    <location>
        <begin position="43"/>
        <end position="64"/>
    </location>
</feature>
<feature type="domain" description="Zn(2)-C6 fungal-type" evidence="7">
    <location>
        <begin position="2"/>
        <end position="38"/>
    </location>
</feature>
<dbReference type="Gene3D" id="4.10.240.10">
    <property type="entry name" value="Zn(2)-C6 fungal-type DNA-binding domain"/>
    <property type="match status" value="1"/>
</dbReference>
<dbReference type="Pfam" id="PF00172">
    <property type="entry name" value="Zn_clus"/>
    <property type="match status" value="1"/>
</dbReference>
<dbReference type="PROSITE" id="PS50048">
    <property type="entry name" value="ZN2_CY6_FUNGAL_2"/>
    <property type="match status" value="1"/>
</dbReference>
<dbReference type="GO" id="GO:0005634">
    <property type="term" value="C:nucleus"/>
    <property type="evidence" value="ECO:0007669"/>
    <property type="project" value="UniProtKB-SubCell"/>
</dbReference>